<comment type="cofactor">
    <cofactor evidence="1">
        <name>Mg(2+)</name>
        <dbReference type="ChEBI" id="CHEBI:18420"/>
    </cofactor>
</comment>
<dbReference type="InterPro" id="IPR033420">
    <property type="entry name" value="GAPES1"/>
</dbReference>
<evidence type="ECO:0000313" key="7">
    <source>
        <dbReference type="Proteomes" id="UP000502608"/>
    </source>
</evidence>
<reference evidence="6 7" key="1">
    <citation type="submission" date="2020-03" db="EMBL/GenBank/DDBJ databases">
        <title>Complete genome sequence of Shewanella sp.</title>
        <authorList>
            <person name="Kim Y.-S."/>
            <person name="Kim S.-J."/>
            <person name="Jung H.-K."/>
            <person name="Kim K.-H."/>
        </authorList>
    </citation>
    <scope>NUCLEOTIDE SEQUENCE [LARGE SCALE GENOMIC DNA]</scope>
    <source>
        <strain evidence="6 7">PN3F2</strain>
    </source>
</reference>
<dbReference type="InterPro" id="IPR050469">
    <property type="entry name" value="Diguanylate_Cyclase"/>
</dbReference>
<dbReference type="SUPFAM" id="SSF55073">
    <property type="entry name" value="Nucleotide cyclase"/>
    <property type="match status" value="1"/>
</dbReference>
<evidence type="ECO:0000256" key="4">
    <source>
        <dbReference type="SAM" id="Phobius"/>
    </source>
</evidence>
<dbReference type="PANTHER" id="PTHR45138:SF9">
    <property type="entry name" value="DIGUANYLATE CYCLASE DGCM-RELATED"/>
    <property type="match status" value="1"/>
</dbReference>
<proteinExistence type="predicted"/>
<name>A0A6G9QPJ1_9GAMM</name>
<keyword evidence="7" id="KW-1185">Reference proteome</keyword>
<dbReference type="GO" id="GO:0052621">
    <property type="term" value="F:diguanylate cyclase activity"/>
    <property type="evidence" value="ECO:0007669"/>
    <property type="project" value="UniProtKB-EC"/>
</dbReference>
<keyword evidence="4" id="KW-0812">Transmembrane</keyword>
<feature type="domain" description="GGDEF" evidence="5">
    <location>
        <begin position="227"/>
        <end position="358"/>
    </location>
</feature>
<evidence type="ECO:0000256" key="1">
    <source>
        <dbReference type="ARBA" id="ARBA00001946"/>
    </source>
</evidence>
<dbReference type="SUPFAM" id="SSF103190">
    <property type="entry name" value="Sensory domain-like"/>
    <property type="match status" value="1"/>
</dbReference>
<dbReference type="Proteomes" id="UP000502608">
    <property type="component" value="Chromosome"/>
</dbReference>
<dbReference type="AlphaFoldDB" id="A0A6G9QPJ1"/>
<evidence type="ECO:0000256" key="3">
    <source>
        <dbReference type="ARBA" id="ARBA00034247"/>
    </source>
</evidence>
<evidence type="ECO:0000259" key="5">
    <source>
        <dbReference type="PROSITE" id="PS50887"/>
    </source>
</evidence>
<dbReference type="InterPro" id="IPR000160">
    <property type="entry name" value="GGDEF_dom"/>
</dbReference>
<protein>
    <recommendedName>
        <fullName evidence="2">diguanylate cyclase</fullName>
        <ecNumber evidence="2">2.7.7.65</ecNumber>
    </recommendedName>
</protein>
<dbReference type="SMART" id="SM00267">
    <property type="entry name" value="GGDEF"/>
    <property type="match status" value="1"/>
</dbReference>
<sequence>MCLWADAYVGIKDFYFSEYIYSKPFWSVATPENNPTNETVISELYLDAAGKGLMISISTPVYFKDEFKGVVSLDVGLDYLSDVLYSYNSSLNNYASIITKNGVLAANKENIGINEEAIKLDKNTKTYKLTKKTDGYYMLSNLINGRFYLIYQLPNADFTRLVIKSIYGIQIILTLFIVILVLLLNLTKNLIKTKKMAESDGLSQMYNRMTLEKISNEIVDHAQKNDEPVSIIMADIDLFKNLNDQYGHHVGDAGIIHVASMIKQAIRKADIVGRYGGEEFVVTMPNTNIETAKLAADRIRQNIEKSTFYNDKKVTISIGVAEGQDLSAHSFHALCQKADLALYQAKKNGRNCTVKYSPDLENLTSKH</sequence>
<dbReference type="KEGG" id="saes:HBH39_17040"/>
<feature type="transmembrane region" description="Helical" evidence="4">
    <location>
        <begin position="165"/>
        <end position="186"/>
    </location>
</feature>
<keyword evidence="4" id="KW-0472">Membrane</keyword>
<dbReference type="EC" id="2.7.7.65" evidence="2"/>
<dbReference type="Gene3D" id="3.30.450.20">
    <property type="entry name" value="PAS domain"/>
    <property type="match status" value="2"/>
</dbReference>
<dbReference type="InterPro" id="IPR029151">
    <property type="entry name" value="Sensor-like_sf"/>
</dbReference>
<dbReference type="PANTHER" id="PTHR45138">
    <property type="entry name" value="REGULATORY COMPONENTS OF SENSORY TRANSDUCTION SYSTEM"/>
    <property type="match status" value="1"/>
</dbReference>
<evidence type="ECO:0000256" key="2">
    <source>
        <dbReference type="ARBA" id="ARBA00012528"/>
    </source>
</evidence>
<dbReference type="PROSITE" id="PS50887">
    <property type="entry name" value="GGDEF"/>
    <property type="match status" value="1"/>
</dbReference>
<dbReference type="RefSeq" id="WP_167679821.1">
    <property type="nucleotide sequence ID" value="NZ_CP050313.1"/>
</dbReference>
<dbReference type="FunFam" id="3.30.70.270:FF:000001">
    <property type="entry name" value="Diguanylate cyclase domain protein"/>
    <property type="match status" value="1"/>
</dbReference>
<evidence type="ECO:0000313" key="6">
    <source>
        <dbReference type="EMBL" id="QIR15967.1"/>
    </source>
</evidence>
<dbReference type="InterPro" id="IPR043128">
    <property type="entry name" value="Rev_trsase/Diguanyl_cyclase"/>
</dbReference>
<comment type="catalytic activity">
    <reaction evidence="3">
        <text>2 GTP = 3',3'-c-di-GMP + 2 diphosphate</text>
        <dbReference type="Rhea" id="RHEA:24898"/>
        <dbReference type="ChEBI" id="CHEBI:33019"/>
        <dbReference type="ChEBI" id="CHEBI:37565"/>
        <dbReference type="ChEBI" id="CHEBI:58805"/>
        <dbReference type="EC" id="2.7.7.65"/>
    </reaction>
</comment>
<dbReference type="NCBIfam" id="TIGR00254">
    <property type="entry name" value="GGDEF"/>
    <property type="match status" value="1"/>
</dbReference>
<gene>
    <name evidence="6" type="ORF">HBH39_17040</name>
</gene>
<accession>A0A6G9QPJ1</accession>
<keyword evidence="4" id="KW-1133">Transmembrane helix</keyword>
<organism evidence="6 7">
    <name type="scientific">Shewanella aestuarii</name>
    <dbReference type="NCBI Taxonomy" id="1028752"/>
    <lineage>
        <taxon>Bacteria</taxon>
        <taxon>Pseudomonadati</taxon>
        <taxon>Pseudomonadota</taxon>
        <taxon>Gammaproteobacteria</taxon>
        <taxon>Alteromonadales</taxon>
        <taxon>Shewanellaceae</taxon>
        <taxon>Shewanella</taxon>
    </lineage>
</organism>
<dbReference type="Pfam" id="PF00990">
    <property type="entry name" value="GGDEF"/>
    <property type="match status" value="1"/>
</dbReference>
<dbReference type="Gene3D" id="3.30.70.270">
    <property type="match status" value="1"/>
</dbReference>
<dbReference type="EMBL" id="CP050313">
    <property type="protein sequence ID" value="QIR15967.1"/>
    <property type="molecule type" value="Genomic_DNA"/>
</dbReference>
<dbReference type="InterPro" id="IPR029787">
    <property type="entry name" value="Nucleotide_cyclase"/>
</dbReference>
<dbReference type="Pfam" id="PF17155">
    <property type="entry name" value="GAPES1"/>
    <property type="match status" value="1"/>
</dbReference>
<dbReference type="CDD" id="cd01949">
    <property type="entry name" value="GGDEF"/>
    <property type="match status" value="1"/>
</dbReference>